<protein>
    <submittedName>
        <fullName evidence="2">Uncharacterized protein</fullName>
    </submittedName>
</protein>
<feature type="transmembrane region" description="Helical" evidence="1">
    <location>
        <begin position="78"/>
        <end position="97"/>
    </location>
</feature>
<reference evidence="2 3" key="1">
    <citation type="submission" date="2024-08" db="EMBL/GenBank/DDBJ databases">
        <authorList>
            <person name="Cucini C."/>
            <person name="Frati F."/>
        </authorList>
    </citation>
    <scope>NUCLEOTIDE SEQUENCE [LARGE SCALE GENOMIC DNA]</scope>
</reference>
<feature type="transmembrane region" description="Helical" evidence="1">
    <location>
        <begin position="12"/>
        <end position="36"/>
    </location>
</feature>
<keyword evidence="1" id="KW-0472">Membrane</keyword>
<gene>
    <name evidence="2" type="ORF">ODALV1_LOCUS26308</name>
</gene>
<keyword evidence="1" id="KW-0812">Transmembrane</keyword>
<proteinExistence type="predicted"/>
<keyword evidence="3" id="KW-1185">Reference proteome</keyword>
<comment type="caution">
    <text evidence="2">The sequence shown here is derived from an EMBL/GenBank/DDBJ whole genome shotgun (WGS) entry which is preliminary data.</text>
</comment>
<dbReference type="EMBL" id="CAXLJM020000111">
    <property type="protein sequence ID" value="CAL8136156.1"/>
    <property type="molecule type" value="Genomic_DNA"/>
</dbReference>
<keyword evidence="1" id="KW-1133">Transmembrane helix</keyword>
<accession>A0ABP1RUM3</accession>
<organism evidence="2 3">
    <name type="scientific">Orchesella dallaii</name>
    <dbReference type="NCBI Taxonomy" id="48710"/>
    <lineage>
        <taxon>Eukaryota</taxon>
        <taxon>Metazoa</taxon>
        <taxon>Ecdysozoa</taxon>
        <taxon>Arthropoda</taxon>
        <taxon>Hexapoda</taxon>
        <taxon>Collembola</taxon>
        <taxon>Entomobryomorpha</taxon>
        <taxon>Entomobryoidea</taxon>
        <taxon>Orchesellidae</taxon>
        <taxon>Orchesellinae</taxon>
        <taxon>Orchesella</taxon>
    </lineage>
</organism>
<evidence type="ECO:0000256" key="1">
    <source>
        <dbReference type="SAM" id="Phobius"/>
    </source>
</evidence>
<name>A0ABP1RUM3_9HEXA</name>
<evidence type="ECO:0000313" key="3">
    <source>
        <dbReference type="Proteomes" id="UP001642540"/>
    </source>
</evidence>
<sequence>MVFPKRETRRKWAAFVGFKILMIHALVSCIALNFLVSSLLMGIFGNEGDAERTLSYNFKTVDTAFPTMDPISAAEESKLWFCAMVTFTVIGVCTSFLQMHGSKSLILSTYKNLKASQALELLHTHQWIQQVFLFLEVVLFMVSVYSPIFARCVEFIGSENLVMSAFFRGVCLYIVDLFRDELEETAELEVEQKEEINKKGAIIEKTIIQDEAKQKV</sequence>
<feature type="transmembrane region" description="Helical" evidence="1">
    <location>
        <begin position="131"/>
        <end position="149"/>
    </location>
</feature>
<dbReference type="Proteomes" id="UP001642540">
    <property type="component" value="Unassembled WGS sequence"/>
</dbReference>
<evidence type="ECO:0000313" key="2">
    <source>
        <dbReference type="EMBL" id="CAL8136156.1"/>
    </source>
</evidence>